<dbReference type="PANTHER" id="PTHR43877">
    <property type="entry name" value="AMINOALKYLPHOSPHONATE N-ACETYLTRANSFERASE-RELATED-RELATED"/>
    <property type="match status" value="1"/>
</dbReference>
<dbReference type="Gene3D" id="3.40.630.30">
    <property type="match status" value="1"/>
</dbReference>
<dbReference type="OrthoDB" id="9803233at2"/>
<keyword evidence="1 4" id="KW-0808">Transferase</keyword>
<evidence type="ECO:0000313" key="5">
    <source>
        <dbReference type="Proteomes" id="UP000252086"/>
    </source>
</evidence>
<reference evidence="4 5" key="1">
    <citation type="submission" date="2018-06" db="EMBL/GenBank/DDBJ databases">
        <title>Genomic Encyclopedia of Type Strains, Phase III (KMG-III): the genomes of soil and plant-associated and newly described type strains.</title>
        <authorList>
            <person name="Whitman W."/>
        </authorList>
    </citation>
    <scope>NUCLEOTIDE SEQUENCE [LARGE SCALE GENOMIC DNA]</scope>
    <source>
        <strain evidence="4 5">CECT 7732</strain>
    </source>
</reference>
<feature type="domain" description="N-acetyltransferase" evidence="3">
    <location>
        <begin position="11"/>
        <end position="151"/>
    </location>
</feature>
<dbReference type="Pfam" id="PF00583">
    <property type="entry name" value="Acetyltransf_1"/>
    <property type="match status" value="1"/>
</dbReference>
<evidence type="ECO:0000256" key="1">
    <source>
        <dbReference type="ARBA" id="ARBA00022679"/>
    </source>
</evidence>
<dbReference type="EMBL" id="QNRF01000002">
    <property type="protein sequence ID" value="RBO84730.1"/>
    <property type="molecule type" value="Genomic_DNA"/>
</dbReference>
<dbReference type="InterPro" id="IPR050832">
    <property type="entry name" value="Bact_Acetyltransf"/>
</dbReference>
<comment type="caution">
    <text evidence="4">The sequence shown here is derived from an EMBL/GenBank/DDBJ whole genome shotgun (WGS) entry which is preliminary data.</text>
</comment>
<dbReference type="InterPro" id="IPR016181">
    <property type="entry name" value="Acyl_CoA_acyltransferase"/>
</dbReference>
<dbReference type="InterPro" id="IPR000182">
    <property type="entry name" value="GNAT_dom"/>
</dbReference>
<evidence type="ECO:0000256" key="2">
    <source>
        <dbReference type="ARBA" id="ARBA00023315"/>
    </source>
</evidence>
<dbReference type="PANTHER" id="PTHR43877:SF5">
    <property type="entry name" value="BLL8307 PROTEIN"/>
    <property type="match status" value="1"/>
</dbReference>
<dbReference type="PROSITE" id="PS51186">
    <property type="entry name" value="GNAT"/>
    <property type="match status" value="1"/>
</dbReference>
<sequence length="151" mass="16846">MDIRLDDLNGPEIKALLQEHLDDMYQTSPAESVHALDLSELKQADIRVWTVWEQNQLLGCGALKTHSAEEGEIKSMRTSNAARNKGVASTLLQHILNDAKQQGLTKISLETGPQDFFAPARALYKKYGFAECGPFADYQPDPYSTFMSKTL</sequence>
<dbReference type="AlphaFoldDB" id="A0A366D3T4"/>
<dbReference type="SUPFAM" id="SSF55729">
    <property type="entry name" value="Acyl-CoA N-acyltransferases (Nat)"/>
    <property type="match status" value="1"/>
</dbReference>
<accession>A0A366D3T4</accession>
<gene>
    <name evidence="4" type="ORF">DFP76_102127</name>
</gene>
<evidence type="ECO:0000313" key="4">
    <source>
        <dbReference type="EMBL" id="RBO84730.1"/>
    </source>
</evidence>
<dbReference type="GO" id="GO:0016747">
    <property type="term" value="F:acyltransferase activity, transferring groups other than amino-acyl groups"/>
    <property type="evidence" value="ECO:0007669"/>
    <property type="project" value="InterPro"/>
</dbReference>
<proteinExistence type="predicted"/>
<keyword evidence="5" id="KW-1185">Reference proteome</keyword>
<evidence type="ECO:0000259" key="3">
    <source>
        <dbReference type="PROSITE" id="PS51186"/>
    </source>
</evidence>
<dbReference type="Proteomes" id="UP000252086">
    <property type="component" value="Unassembled WGS sequence"/>
</dbReference>
<dbReference type="RefSeq" id="WP_113873374.1">
    <property type="nucleotide sequence ID" value="NZ_QNRF01000002.1"/>
</dbReference>
<name>A0A366D3T4_9GAMM</name>
<protein>
    <submittedName>
        <fullName evidence="4">Putative acetyltransferase</fullName>
    </submittedName>
</protein>
<keyword evidence="2" id="KW-0012">Acyltransferase</keyword>
<organism evidence="4 5">
    <name type="scientific">Marinomonas aquiplantarum</name>
    <dbReference type="NCBI Taxonomy" id="491951"/>
    <lineage>
        <taxon>Bacteria</taxon>
        <taxon>Pseudomonadati</taxon>
        <taxon>Pseudomonadota</taxon>
        <taxon>Gammaproteobacteria</taxon>
        <taxon>Oceanospirillales</taxon>
        <taxon>Oceanospirillaceae</taxon>
        <taxon>Marinomonas</taxon>
    </lineage>
</organism>
<dbReference type="CDD" id="cd04301">
    <property type="entry name" value="NAT_SF"/>
    <property type="match status" value="1"/>
</dbReference>